<reference evidence="1 2" key="1">
    <citation type="submission" date="2018-06" db="EMBL/GenBank/DDBJ databases">
        <title>Genomic Encyclopedia of Archaeal and Bacterial Type Strains, Phase II (KMG-II): from individual species to whole genera.</title>
        <authorList>
            <person name="Goeker M."/>
        </authorList>
    </citation>
    <scope>NUCLEOTIDE SEQUENCE [LARGE SCALE GENOMIC DNA]</scope>
    <source>
        <strain evidence="1 2">DSM 23857</strain>
    </source>
</reference>
<comment type="caution">
    <text evidence="1">The sequence shown here is derived from an EMBL/GenBank/DDBJ whole genome shotgun (WGS) entry which is preliminary data.</text>
</comment>
<evidence type="ECO:0000313" key="2">
    <source>
        <dbReference type="Proteomes" id="UP000249547"/>
    </source>
</evidence>
<dbReference type="Gene3D" id="2.50.20.10">
    <property type="entry name" value="Lipoprotein localisation LolA/LolB/LppX"/>
    <property type="match status" value="1"/>
</dbReference>
<keyword evidence="2" id="KW-1185">Reference proteome</keyword>
<name>A0A327QG09_9BACT</name>
<dbReference type="EMBL" id="QLLL01000006">
    <property type="protein sequence ID" value="RAJ02572.1"/>
    <property type="molecule type" value="Genomic_DNA"/>
</dbReference>
<gene>
    <name evidence="1" type="ORF">LX64_03592</name>
</gene>
<dbReference type="RefSeq" id="WP_111599002.1">
    <property type="nucleotide sequence ID" value="NZ_QLLL01000006.1"/>
</dbReference>
<dbReference type="OrthoDB" id="128937at2"/>
<dbReference type="AlphaFoldDB" id="A0A327QG09"/>
<evidence type="ECO:0000313" key="1">
    <source>
        <dbReference type="EMBL" id="RAJ02572.1"/>
    </source>
</evidence>
<evidence type="ECO:0008006" key="3">
    <source>
        <dbReference type="Google" id="ProtNLM"/>
    </source>
</evidence>
<sequence length="239" mass="27942">MRTWMIIFCLLFVQITVAQSVDSIIALNMAARGGEDMFERVETFVAIGTMSTPNREVSVKLLYKNTGLYRLDMQVQDKQTSRIYNANTGQGWIVDSIENTNRWRPLFGAALLDFKEQLDCFWPYYDYKHNKERITYLGIDKVQNITCYKLRIVLPSGHMLFQYIDLNSHLVIKQRYTGFSDNKYSIVEELISGYREVDGFYFPHVYDRHSDGDHAVLIIHGIVLNRPLDDKLFTPDMQR</sequence>
<protein>
    <recommendedName>
        <fullName evidence="3">Outer membrane lipoprotein-sorting protein</fullName>
    </recommendedName>
</protein>
<proteinExistence type="predicted"/>
<organism evidence="1 2">
    <name type="scientific">Chitinophaga skermanii</name>
    <dbReference type="NCBI Taxonomy" id="331697"/>
    <lineage>
        <taxon>Bacteria</taxon>
        <taxon>Pseudomonadati</taxon>
        <taxon>Bacteroidota</taxon>
        <taxon>Chitinophagia</taxon>
        <taxon>Chitinophagales</taxon>
        <taxon>Chitinophagaceae</taxon>
        <taxon>Chitinophaga</taxon>
    </lineage>
</organism>
<accession>A0A327QG09</accession>
<dbReference type="Proteomes" id="UP000249547">
    <property type="component" value="Unassembled WGS sequence"/>
</dbReference>